<reference evidence="2 3" key="1">
    <citation type="journal article" date="2009" name="J. Bacteriol.">
        <title>Draft genome sequence of the extremely acidophilic bacterium Acidithiobacillus caldus ATCC 51756 reveals metabolic versatility in the genus Acidithiobacillus.</title>
        <authorList>
            <person name="Valdes J."/>
            <person name="Quatrini R."/>
            <person name="Hallberg K."/>
            <person name="Dopson M."/>
            <person name="Valenzuela P.D."/>
            <person name="Holmes D.S."/>
        </authorList>
    </citation>
    <scope>NUCLEOTIDE SEQUENCE [LARGE SCALE GENOMIC DNA]</scope>
    <source>
        <strain evidence="3">ATCC 51756 / DSM 8584 / KU</strain>
    </source>
</reference>
<protein>
    <submittedName>
        <fullName evidence="2">Elongation factor-1 alpha</fullName>
    </submittedName>
</protein>
<keyword evidence="2" id="KW-0251">Elongation factor</keyword>
<organism evidence="2 3">
    <name type="scientific">Acidithiobacillus caldus (strain ATCC 51756 / DSM 8584 / KU)</name>
    <dbReference type="NCBI Taxonomy" id="637389"/>
    <lineage>
        <taxon>Bacteria</taxon>
        <taxon>Pseudomonadati</taxon>
        <taxon>Pseudomonadota</taxon>
        <taxon>Acidithiobacillia</taxon>
        <taxon>Acidithiobacillales</taxon>
        <taxon>Acidithiobacillaceae</taxon>
        <taxon>Acidithiobacillus</taxon>
    </lineage>
</organism>
<keyword evidence="2" id="KW-0648">Protein biosynthesis</keyword>
<dbReference type="HOGENOM" id="CLU_076573_0_0_6"/>
<feature type="transmembrane region" description="Helical" evidence="1">
    <location>
        <begin position="205"/>
        <end position="229"/>
    </location>
</feature>
<dbReference type="eggNOG" id="ENOG502ZQV6">
    <property type="taxonomic scope" value="Bacteria"/>
</dbReference>
<feature type="transmembrane region" description="Helical" evidence="1">
    <location>
        <begin position="12"/>
        <end position="35"/>
    </location>
</feature>
<dbReference type="GeneID" id="92932128"/>
<dbReference type="EMBL" id="CP005986">
    <property type="protein sequence ID" value="AIA55912.1"/>
    <property type="molecule type" value="Genomic_DNA"/>
</dbReference>
<feature type="transmembrane region" description="Helical" evidence="1">
    <location>
        <begin position="151"/>
        <end position="169"/>
    </location>
</feature>
<dbReference type="KEGG" id="acz:Acaty_c2056"/>
<evidence type="ECO:0000313" key="2">
    <source>
        <dbReference type="EMBL" id="AIA55912.1"/>
    </source>
</evidence>
<feature type="transmembrane region" description="Helical" evidence="1">
    <location>
        <begin position="176"/>
        <end position="199"/>
    </location>
</feature>
<keyword evidence="1" id="KW-0812">Transmembrane</keyword>
<dbReference type="Proteomes" id="UP000005522">
    <property type="component" value="Chromosome"/>
</dbReference>
<keyword evidence="1" id="KW-1133">Transmembrane helix</keyword>
<dbReference type="GO" id="GO:0003746">
    <property type="term" value="F:translation elongation factor activity"/>
    <property type="evidence" value="ECO:0007669"/>
    <property type="project" value="UniProtKB-KW"/>
</dbReference>
<sequence>MKSLPDLSLVEKILFSGFIFLVGLGLLSAEAYTYITIAGLNGKPGVQMQDLVIHYYGNRSASKLQTMLPSMMVMAHVPVNERSKMQAVVNTWVKGGESKSYYQQQVRPLINGNCLKCHAIGMPNIGTFSLLKSQAHVDMGMPYSAMLMNGMIHLTTLGVIFFLAGWIFVRTRTPGWLKIVVVGLPFLAFFLDFTGWFLTKQNPDFVWLVLVGGILSCPVALLGMALSLIQMWFLKSRDEGTMPAAGELPQNG</sequence>
<evidence type="ECO:0000313" key="3">
    <source>
        <dbReference type="Proteomes" id="UP000005522"/>
    </source>
</evidence>
<dbReference type="AlphaFoldDB" id="A0A060A192"/>
<evidence type="ECO:0000256" key="1">
    <source>
        <dbReference type="SAM" id="Phobius"/>
    </source>
</evidence>
<dbReference type="RefSeq" id="WP_004868328.1">
    <property type="nucleotide sequence ID" value="NZ_CP005986.1"/>
</dbReference>
<name>A0A060A192_ACICK</name>
<dbReference type="SMR" id="A0A060A192"/>
<accession>A0A060A192</accession>
<proteinExistence type="predicted"/>
<gene>
    <name evidence="2" type="ORF">Acaty_c2056</name>
</gene>
<keyword evidence="1" id="KW-0472">Membrane</keyword>